<evidence type="ECO:0000313" key="2">
    <source>
        <dbReference type="Proteomes" id="UP000424941"/>
    </source>
</evidence>
<dbReference type="EMBL" id="LR597656">
    <property type="protein sequence ID" value="VUF55130.1"/>
    <property type="molecule type" value="Genomic_DNA"/>
</dbReference>
<reference evidence="1 2" key="1">
    <citation type="submission" date="2020-02" db="EMBL/GenBank/DDBJ databases">
        <authorList>
            <person name="Petit M.-A."/>
            <person name="Lossouarn J."/>
        </authorList>
    </citation>
    <scope>NUCLEOTIDE SEQUENCE [LARGE SCALE GENOMIC DNA]</scope>
</reference>
<dbReference type="Proteomes" id="UP000424941">
    <property type="component" value="Chromosome"/>
</dbReference>
<name>A0A653FZ68_9CAUD</name>
<protein>
    <submittedName>
        <fullName evidence="1">Uncharacterized protein</fullName>
    </submittedName>
</protein>
<evidence type="ECO:0000313" key="1">
    <source>
        <dbReference type="EMBL" id="VUF55130.1"/>
    </source>
</evidence>
<organism evidence="1 2">
    <name type="scientific">Escherichia phage Stevie_ev116</name>
    <dbReference type="NCBI Taxonomy" id="2695840"/>
    <lineage>
        <taxon>Viruses</taxon>
        <taxon>Duplodnaviria</taxon>
        <taxon>Heunggongvirae</taxon>
        <taxon>Uroviricota</taxon>
        <taxon>Caudoviricetes</taxon>
        <taxon>Drexlerviridae</taxon>
        <taxon>Tempevirinae</taxon>
        <taxon>Tlsvirus</taxon>
        <taxon>Tlsvirus stevie116</taxon>
    </lineage>
</organism>
<proteinExistence type="predicted"/>
<sequence length="62" mass="6699">MKLLGKLNASSLVIGDLIEVAGSLSVVTSVFVDGVKVIIETDKLHPFELCCLDEIKVYSSFN</sequence>
<keyword evidence="2" id="KW-1185">Reference proteome</keyword>
<accession>A0A653FZ68</accession>